<dbReference type="InterPro" id="IPR001304">
    <property type="entry name" value="C-type_lectin-like"/>
</dbReference>
<evidence type="ECO:0000256" key="5">
    <source>
        <dbReference type="ARBA" id="ARBA00022989"/>
    </source>
</evidence>
<dbReference type="SMART" id="SM00034">
    <property type="entry name" value="CLECT"/>
    <property type="match status" value="1"/>
</dbReference>
<dbReference type="InParanoid" id="A0A3Q7PP26"/>
<evidence type="ECO:0000256" key="6">
    <source>
        <dbReference type="ARBA" id="ARBA00023136"/>
    </source>
</evidence>
<evidence type="ECO:0000256" key="8">
    <source>
        <dbReference type="SAM" id="Phobius"/>
    </source>
</evidence>
<protein>
    <submittedName>
        <fullName evidence="11">T-cell surface glycoprotein YE1/48-like</fullName>
    </submittedName>
</protein>
<keyword evidence="6 8" id="KW-0472">Membrane</keyword>
<gene>
    <name evidence="11" type="primary">LOC112830043</name>
</gene>
<dbReference type="InterPro" id="IPR050919">
    <property type="entry name" value="NKG2/CD94_NK_receptors"/>
</dbReference>
<evidence type="ECO:0000256" key="1">
    <source>
        <dbReference type="ARBA" id="ARBA00004606"/>
    </source>
</evidence>
<keyword evidence="5 8" id="KW-1133">Transmembrane helix</keyword>
<keyword evidence="7" id="KW-0325">Glycoprotein</keyword>
<dbReference type="InterPro" id="IPR033992">
    <property type="entry name" value="NKR-like_CTLD"/>
</dbReference>
<dbReference type="RefSeq" id="XP_025735468.1">
    <property type="nucleotide sequence ID" value="XM_025879683.1"/>
</dbReference>
<proteinExistence type="predicted"/>
<dbReference type="GO" id="GO:0002223">
    <property type="term" value="P:stimulatory C-type lectin receptor signaling pathway"/>
    <property type="evidence" value="ECO:0007669"/>
    <property type="project" value="TreeGrafter"/>
</dbReference>
<dbReference type="GO" id="GO:0045954">
    <property type="term" value="P:positive regulation of natural killer cell mediated cytotoxicity"/>
    <property type="evidence" value="ECO:0007669"/>
    <property type="project" value="TreeGrafter"/>
</dbReference>
<evidence type="ECO:0000256" key="2">
    <source>
        <dbReference type="ARBA" id="ARBA00022692"/>
    </source>
</evidence>
<dbReference type="AlphaFoldDB" id="A0A3Q7PP26"/>
<feature type="transmembrane region" description="Helical" evidence="8">
    <location>
        <begin position="177"/>
        <end position="205"/>
    </location>
</feature>
<dbReference type="Proteomes" id="UP000286641">
    <property type="component" value="Unplaced"/>
</dbReference>
<evidence type="ECO:0000256" key="4">
    <source>
        <dbReference type="ARBA" id="ARBA00022968"/>
    </source>
</evidence>
<organism evidence="10 11">
    <name type="scientific">Callorhinus ursinus</name>
    <name type="common">Northern fur seal</name>
    <dbReference type="NCBI Taxonomy" id="34884"/>
    <lineage>
        <taxon>Eukaryota</taxon>
        <taxon>Metazoa</taxon>
        <taxon>Chordata</taxon>
        <taxon>Craniata</taxon>
        <taxon>Vertebrata</taxon>
        <taxon>Euteleostomi</taxon>
        <taxon>Mammalia</taxon>
        <taxon>Eutheria</taxon>
        <taxon>Laurasiatheria</taxon>
        <taxon>Carnivora</taxon>
        <taxon>Caniformia</taxon>
        <taxon>Pinnipedia</taxon>
        <taxon>Otariidae</taxon>
        <taxon>Callorhinus</taxon>
    </lineage>
</organism>
<dbReference type="PROSITE" id="PS50041">
    <property type="entry name" value="C_TYPE_LECTIN_2"/>
    <property type="match status" value="1"/>
</dbReference>
<dbReference type="PANTHER" id="PTHR22800">
    <property type="entry name" value="C-TYPE LECTIN PROTEINS"/>
    <property type="match status" value="1"/>
</dbReference>
<evidence type="ECO:0000313" key="11">
    <source>
        <dbReference type="RefSeq" id="XP_025735468.1"/>
    </source>
</evidence>
<evidence type="ECO:0000256" key="3">
    <source>
        <dbReference type="ARBA" id="ARBA00022734"/>
    </source>
</evidence>
<dbReference type="InterPro" id="IPR016186">
    <property type="entry name" value="C-type_lectin-like/link_sf"/>
</dbReference>
<dbReference type="GO" id="GO:0030246">
    <property type="term" value="F:carbohydrate binding"/>
    <property type="evidence" value="ECO:0007669"/>
    <property type="project" value="UniProtKB-KW"/>
</dbReference>
<feature type="domain" description="C-type lectin" evidence="9">
    <location>
        <begin position="253"/>
        <end position="359"/>
    </location>
</feature>
<dbReference type="GO" id="GO:0016020">
    <property type="term" value="C:membrane"/>
    <property type="evidence" value="ECO:0007669"/>
    <property type="project" value="UniProtKB-SubCell"/>
</dbReference>
<keyword evidence="4" id="KW-0735">Signal-anchor</keyword>
<comment type="subcellular location">
    <subcellularLocation>
        <location evidence="1">Membrane</location>
        <topology evidence="1">Single-pass type II membrane protein</topology>
    </subcellularLocation>
</comment>
<dbReference type="InterPro" id="IPR016187">
    <property type="entry name" value="CTDL_fold"/>
</dbReference>
<dbReference type="PANTHER" id="PTHR22800:SF257">
    <property type="entry name" value="C-TYPE LECTIN DOMAIN-CONTAINING PROTEIN"/>
    <property type="match status" value="1"/>
</dbReference>
<dbReference type="Pfam" id="PF00059">
    <property type="entry name" value="Lectin_C"/>
    <property type="match status" value="1"/>
</dbReference>
<evidence type="ECO:0000259" key="9">
    <source>
        <dbReference type="PROSITE" id="PS50041"/>
    </source>
</evidence>
<sequence length="365" mass="42739">MRREQEMQIELLIPVSVRRSFRWHWSLVQTEEGSPSRRLEEKWEPGRKEILLGSRCPLLLFPRGQYLSVTCESVRKQFIFEFLASHLYLLSEIGKVSLRVSEAYQQVPPGVKAEVKGPQSQDIIAVFRTTLFLQLVRSQGTDSSKMSEERVTYVELKLPHSREQKDKRRPMDKRREFPWYTVALTLGVICFLLLLTITGLGFMFFQKCFAHTMQDMNNTKEKSASLGEAEDHSILLPITDKDYDSFQGSWYCCGKSCYYFSKEEETWERSKKSCEDLRSSLIKIDNKEEQNIIQSKIKYNYWIGLHKTGAKTSWKWLDGTLLSQMVNFQQSLMDVKCGHLKSSKIFTADCSKPFRYICEKRVHWP</sequence>
<dbReference type="CDD" id="cd03593">
    <property type="entry name" value="CLECT_NK_receptors_like"/>
    <property type="match status" value="1"/>
</dbReference>
<name>A0A3Q7PP26_CALUR</name>
<dbReference type="Gene3D" id="3.10.100.10">
    <property type="entry name" value="Mannose-Binding Protein A, subunit A"/>
    <property type="match status" value="1"/>
</dbReference>
<evidence type="ECO:0000313" key="10">
    <source>
        <dbReference type="Proteomes" id="UP000286641"/>
    </source>
</evidence>
<keyword evidence="2 8" id="KW-0812">Transmembrane</keyword>
<keyword evidence="10" id="KW-1185">Reference proteome</keyword>
<reference evidence="11" key="2">
    <citation type="submission" date="2025-08" db="UniProtKB">
        <authorList>
            <consortium name="RefSeq"/>
        </authorList>
    </citation>
    <scope>IDENTIFICATION</scope>
    <source>
        <tissue evidence="11">Blood</tissue>
    </source>
</reference>
<keyword evidence="3" id="KW-0430">Lectin</keyword>
<dbReference type="SUPFAM" id="SSF56436">
    <property type="entry name" value="C-type lectin-like"/>
    <property type="match status" value="1"/>
</dbReference>
<accession>A0A3Q7PP26</accession>
<reference key="1">
    <citation type="submission" date="2019-01" db="UniProtKB">
        <authorList>
            <consortium name="RefSeq"/>
        </authorList>
    </citation>
    <scope>IDENTIFICATION</scope>
</reference>
<evidence type="ECO:0000256" key="7">
    <source>
        <dbReference type="ARBA" id="ARBA00023180"/>
    </source>
</evidence>